<keyword evidence="2" id="KW-0067">ATP-binding</keyword>
<dbReference type="HAMAP" id="MF_02128">
    <property type="entry name" value="TMP_kinase"/>
    <property type="match status" value="1"/>
</dbReference>
<dbReference type="PANTHER" id="PTHR30270">
    <property type="entry name" value="THIAMINE-MONOPHOSPHATE KINASE"/>
    <property type="match status" value="1"/>
</dbReference>
<evidence type="ECO:0000313" key="5">
    <source>
        <dbReference type="Proteomes" id="UP000231638"/>
    </source>
</evidence>
<comment type="catalytic activity">
    <reaction evidence="2">
        <text>thiamine phosphate + ATP = thiamine diphosphate + ADP</text>
        <dbReference type="Rhea" id="RHEA:15913"/>
        <dbReference type="ChEBI" id="CHEBI:30616"/>
        <dbReference type="ChEBI" id="CHEBI:37575"/>
        <dbReference type="ChEBI" id="CHEBI:58937"/>
        <dbReference type="ChEBI" id="CHEBI:456216"/>
        <dbReference type="EC" id="2.7.4.16"/>
    </reaction>
</comment>
<feature type="binding site" evidence="2">
    <location>
        <position position="31"/>
    </location>
    <ligand>
        <name>Mg(2+)</name>
        <dbReference type="ChEBI" id="CHEBI:18420"/>
        <label>2</label>
    </ligand>
</feature>
<feature type="binding site" evidence="2">
    <location>
        <position position="31"/>
    </location>
    <ligand>
        <name>Mg(2+)</name>
        <dbReference type="ChEBI" id="CHEBI:18420"/>
        <label>1</label>
    </ligand>
</feature>
<dbReference type="AlphaFoldDB" id="A0A2D3W652"/>
<accession>A0A2D3W652</accession>
<comment type="pathway">
    <text evidence="2">Cofactor biosynthesis; thiamine diphosphate biosynthesis; thiamine diphosphate from thiamine phosphate: step 1/1.</text>
</comment>
<feature type="binding site" evidence="2">
    <location>
        <position position="132"/>
    </location>
    <ligand>
        <name>ATP</name>
        <dbReference type="ChEBI" id="CHEBI:30616"/>
    </ligand>
</feature>
<dbReference type="PANTHER" id="PTHR30270:SF0">
    <property type="entry name" value="THIAMINE-MONOPHOSPHATE KINASE"/>
    <property type="match status" value="1"/>
</dbReference>
<feature type="binding site" evidence="2">
    <location>
        <position position="60"/>
    </location>
    <ligand>
        <name>Mg(2+)</name>
        <dbReference type="ChEBI" id="CHEBI:18420"/>
        <label>4</label>
    </ligand>
</feature>
<feature type="binding site" evidence="2">
    <location>
        <position position="227"/>
    </location>
    <ligand>
        <name>substrate</name>
    </ligand>
</feature>
<dbReference type="SUPFAM" id="SSF55326">
    <property type="entry name" value="PurM N-terminal domain-like"/>
    <property type="match status" value="1"/>
</dbReference>
<protein>
    <recommendedName>
        <fullName evidence="2">Thiamine-monophosphate kinase</fullName>
        <shortName evidence="2">TMP kinase</shortName>
        <shortName evidence="2">Thiamine-phosphate kinase</shortName>
        <ecNumber evidence="2">2.7.4.16</ecNumber>
    </recommendedName>
</protein>
<feature type="binding site" evidence="2">
    <location>
        <position position="191"/>
    </location>
    <ligand>
        <name>Mg(2+)</name>
        <dbReference type="ChEBI" id="CHEBI:18420"/>
        <label>3</label>
    </ligand>
</feature>
<feature type="binding site" evidence="2">
    <location>
        <position position="19"/>
    </location>
    <ligand>
        <name>Mg(2+)</name>
        <dbReference type="ChEBI" id="CHEBI:18420"/>
        <label>4</label>
    </ligand>
</feature>
<dbReference type="UniPathway" id="UPA00060">
    <property type="reaction ID" value="UER00142"/>
</dbReference>
<dbReference type="CDD" id="cd02194">
    <property type="entry name" value="ThiL"/>
    <property type="match status" value="1"/>
</dbReference>
<feature type="binding site" evidence="2">
    <location>
        <position position="193"/>
    </location>
    <ligand>
        <name>ATP</name>
        <dbReference type="ChEBI" id="CHEBI:30616"/>
    </ligand>
</feature>
<feature type="binding site" evidence="2">
    <location>
        <position position="19"/>
    </location>
    <ligand>
        <name>Mg(2+)</name>
        <dbReference type="ChEBI" id="CHEBI:18420"/>
        <label>3</label>
    </ligand>
</feature>
<feature type="binding site" evidence="2">
    <location>
        <position position="60"/>
    </location>
    <ligand>
        <name>Mg(2+)</name>
        <dbReference type="ChEBI" id="CHEBI:18420"/>
        <label>2</label>
    </ligand>
</feature>
<keyword evidence="2" id="KW-0460">Magnesium</keyword>
<feature type="binding site" evidence="2">
    <location>
        <position position="38"/>
    </location>
    <ligand>
        <name>substrate</name>
    </ligand>
</feature>
<keyword evidence="2" id="KW-0479">Metal-binding</keyword>
<dbReference type="SUPFAM" id="SSF56042">
    <property type="entry name" value="PurM C-terminal domain-like"/>
    <property type="match status" value="1"/>
</dbReference>
<proteinExistence type="inferred from homology"/>
<dbReference type="GO" id="GO:0009229">
    <property type="term" value="P:thiamine diphosphate biosynthetic process"/>
    <property type="evidence" value="ECO:0007669"/>
    <property type="project" value="UniProtKB-UniRule"/>
</dbReference>
<keyword evidence="2" id="KW-0547">Nucleotide-binding</keyword>
<dbReference type="InterPro" id="IPR006283">
    <property type="entry name" value="ThiL-like"/>
</dbReference>
<comment type="caution">
    <text evidence="4">The sequence shown here is derived from an EMBL/GenBank/DDBJ whole genome shotgun (WGS) entry which is preliminary data.</text>
</comment>
<dbReference type="InterPro" id="IPR036676">
    <property type="entry name" value="PurM-like_C_sf"/>
</dbReference>
<feature type="binding site" evidence="2">
    <location>
        <position position="194"/>
    </location>
    <ligand>
        <name>Mg(2+)</name>
        <dbReference type="ChEBI" id="CHEBI:18420"/>
        <label>5</label>
    </ligand>
</feature>
<dbReference type="InterPro" id="IPR016188">
    <property type="entry name" value="PurM-like_N"/>
</dbReference>
<keyword evidence="2" id="KW-0808">Transferase</keyword>
<dbReference type="InterPro" id="IPR036921">
    <property type="entry name" value="PurM-like_N_sf"/>
</dbReference>
<comment type="similarity">
    <text evidence="2">Belongs to the thiamine-monophosphate kinase family.</text>
</comment>
<dbReference type="Gene3D" id="3.30.1330.10">
    <property type="entry name" value="PurM-like, N-terminal domain"/>
    <property type="match status" value="1"/>
</dbReference>
<comment type="caution">
    <text evidence="2">Lacks conserved residue(s) required for the propagation of feature annotation.</text>
</comment>
<feature type="binding site" evidence="2">
    <location>
        <begin position="107"/>
        <end position="108"/>
    </location>
    <ligand>
        <name>ATP</name>
        <dbReference type="ChEBI" id="CHEBI:30616"/>
    </ligand>
</feature>
<gene>
    <name evidence="2" type="primary">thiL</name>
    <name evidence="4" type="ORF">CFH80_02770</name>
</gene>
<dbReference type="NCBIfam" id="NF004354">
    <property type="entry name" value="PRK05731.2-3"/>
    <property type="match status" value="1"/>
</dbReference>
<dbReference type="EMBL" id="DLUG01000077">
    <property type="protein sequence ID" value="DAB36832.1"/>
    <property type="molecule type" value="Genomic_DNA"/>
</dbReference>
<feature type="binding site" evidence="2">
    <location>
        <position position="60"/>
    </location>
    <ligand>
        <name>Mg(2+)</name>
        <dbReference type="ChEBI" id="CHEBI:18420"/>
        <label>3</label>
    </ligand>
</feature>
<feature type="domain" description="PurM-like N-terminal" evidence="3">
    <location>
        <begin position="17"/>
        <end position="122"/>
    </location>
</feature>
<dbReference type="Gene3D" id="3.90.650.10">
    <property type="entry name" value="PurM-like C-terminal domain"/>
    <property type="match status" value="1"/>
</dbReference>
<dbReference type="STRING" id="366522.GCA_001548055_01503"/>
<reference evidence="4 5" key="1">
    <citation type="journal article" date="2017" name="Front. Microbiol.">
        <title>Comparative Genomic Analysis of the Class Epsilonproteobacteria and Proposed Reclassification to Epsilonbacteraeota (phyl. nov.).</title>
        <authorList>
            <person name="Waite D.W."/>
            <person name="Vanwonterghem I."/>
            <person name="Rinke C."/>
            <person name="Parks D.H."/>
            <person name="Zhang Y."/>
            <person name="Takai K."/>
            <person name="Sievert S.M."/>
            <person name="Simon J."/>
            <person name="Campbell B.J."/>
            <person name="Hanson T.E."/>
            <person name="Woyke T."/>
            <person name="Klotz M.G."/>
            <person name="Hugenholtz P."/>
        </authorList>
    </citation>
    <scope>NUCLEOTIDE SEQUENCE [LARGE SCALE GENOMIC DNA]</scope>
    <source>
        <strain evidence="4">UBA11420</strain>
    </source>
</reference>
<name>A0A2D3W652_9BACT</name>
<keyword evidence="2 4" id="KW-0418">Kinase</keyword>
<dbReference type="GO" id="GO:0005524">
    <property type="term" value="F:ATP binding"/>
    <property type="evidence" value="ECO:0007669"/>
    <property type="project" value="UniProtKB-UniRule"/>
</dbReference>
<keyword evidence="1 2" id="KW-0784">Thiamine biosynthesis</keyword>
<dbReference type="EC" id="2.7.4.16" evidence="2"/>
<dbReference type="GO" id="GO:0000287">
    <property type="term" value="F:magnesium ion binding"/>
    <property type="evidence" value="ECO:0007669"/>
    <property type="project" value="UniProtKB-UniRule"/>
</dbReference>
<comment type="function">
    <text evidence="2">Catalyzes the ATP-dependent phosphorylation of thiamine-monophosphate (TMP) to form thiamine-pyrophosphate (TPP), the active form of vitamin B1.</text>
</comment>
<comment type="miscellaneous">
    <text evidence="2">Reaction mechanism of ThiL seems to utilize a direct, inline transfer of the gamma-phosphate of ATP to TMP rather than a phosphorylated enzyme intermediate.</text>
</comment>
<evidence type="ECO:0000256" key="1">
    <source>
        <dbReference type="ARBA" id="ARBA00022977"/>
    </source>
</evidence>
<evidence type="ECO:0000256" key="2">
    <source>
        <dbReference type="HAMAP-Rule" id="MF_02128"/>
    </source>
</evidence>
<dbReference type="Proteomes" id="UP000231638">
    <property type="component" value="Unassembled WGS sequence"/>
</dbReference>
<feature type="binding site" evidence="2">
    <location>
        <position position="108"/>
    </location>
    <ligand>
        <name>Mg(2+)</name>
        <dbReference type="ChEBI" id="CHEBI:18420"/>
        <label>1</label>
    </ligand>
</feature>
<evidence type="ECO:0000313" key="4">
    <source>
        <dbReference type="EMBL" id="DAB36832.1"/>
    </source>
</evidence>
<sequence>MDKESFFISQFPSTSIGDDGAVVGNFVYAKDLFCEGIHFRRDWMRLDQIAQKSMLVNISDAIAMNAKPKWALIGVVMPKTFDYAQLKELSGGFQKVARRYGIDIIGGDTTAGETLAISITIIAERPSHVLYRSGAKIGDCVAYTGTLGRSYRELTRLLRGGSVSSSGRFMQPDLKERFVYKAARHWHAGMDISDGLFKDLSRLLKQSGKKGVRWLKRLPKRLTCSGEEYEMLFCFDPRKKRTVARLARQTRTKMTIVGRVQRGRLRCRCREHHF</sequence>
<dbReference type="Pfam" id="PF00586">
    <property type="entry name" value="AIRS"/>
    <property type="match status" value="1"/>
</dbReference>
<dbReference type="GO" id="GO:0009030">
    <property type="term" value="F:thiamine-phosphate kinase activity"/>
    <property type="evidence" value="ECO:0007669"/>
    <property type="project" value="UniProtKB-UniRule"/>
</dbReference>
<dbReference type="GO" id="GO:0009228">
    <property type="term" value="P:thiamine biosynthetic process"/>
    <property type="evidence" value="ECO:0007669"/>
    <property type="project" value="UniProtKB-KW"/>
</dbReference>
<evidence type="ECO:0000259" key="3">
    <source>
        <dbReference type="Pfam" id="PF00586"/>
    </source>
</evidence>
<organism evidence="4 5">
    <name type="scientific">Sulfurospirillum cavolei</name>
    <dbReference type="NCBI Taxonomy" id="366522"/>
    <lineage>
        <taxon>Bacteria</taxon>
        <taxon>Pseudomonadati</taxon>
        <taxon>Campylobacterota</taxon>
        <taxon>Epsilonproteobacteria</taxon>
        <taxon>Campylobacterales</taxon>
        <taxon>Sulfurospirillaceae</taxon>
        <taxon>Sulfurospirillum</taxon>
    </lineage>
</organism>